<evidence type="ECO:0000313" key="4">
    <source>
        <dbReference type="Proteomes" id="UP000092840"/>
    </source>
</evidence>
<dbReference type="RefSeq" id="WP_067035721.1">
    <property type="nucleotide sequence ID" value="NZ_FLRA01000013.1"/>
</dbReference>
<name>A0A1C3JRQ7_9GAMM</name>
<dbReference type="InterPro" id="IPR002921">
    <property type="entry name" value="Fungal_lipase-type"/>
</dbReference>
<protein>
    <submittedName>
        <fullName evidence="2">Lipase (Class 3)</fullName>
    </submittedName>
</protein>
<keyword evidence="4" id="KW-1185">Reference proteome</keyword>
<dbReference type="GO" id="GO:0006629">
    <property type="term" value="P:lipid metabolic process"/>
    <property type="evidence" value="ECO:0007669"/>
    <property type="project" value="InterPro"/>
</dbReference>
<dbReference type="Gene3D" id="3.40.50.1820">
    <property type="entry name" value="alpha/beta hydrolase"/>
    <property type="match status" value="1"/>
</dbReference>
<dbReference type="OrthoDB" id="5522031at2"/>
<dbReference type="AlphaFoldDB" id="A0A1C3JRQ7"/>
<evidence type="ECO:0000313" key="3">
    <source>
        <dbReference type="EMBL" id="SBT22030.1"/>
    </source>
</evidence>
<dbReference type="Proteomes" id="UP000092840">
    <property type="component" value="Unassembled WGS sequence"/>
</dbReference>
<dbReference type="Pfam" id="PF01764">
    <property type="entry name" value="Lipase_3"/>
    <property type="match status" value="1"/>
</dbReference>
<gene>
    <name evidence="2" type="ORF">MGA5115_02000</name>
    <name evidence="3" type="ORF">MGA5116_02641</name>
</gene>
<dbReference type="InterPro" id="IPR051218">
    <property type="entry name" value="Sec_MonoDiacylglyc_Lipase"/>
</dbReference>
<evidence type="ECO:0000313" key="5">
    <source>
        <dbReference type="Proteomes" id="UP000092871"/>
    </source>
</evidence>
<reference evidence="3 4" key="2">
    <citation type="submission" date="2016-06" db="EMBL/GenBank/DDBJ databases">
        <authorList>
            <person name="Rodrigo-Torres L."/>
            <person name="Arahal D.R."/>
        </authorList>
    </citation>
    <scope>NUCLEOTIDE SEQUENCE [LARGE SCALE GENOMIC DNA]</scope>
    <source>
        <strain evidence="3 4">CECT 5116</strain>
    </source>
</reference>
<dbReference type="CDD" id="cd00519">
    <property type="entry name" value="Lipase_3"/>
    <property type="match status" value="1"/>
</dbReference>
<dbReference type="SUPFAM" id="SSF53474">
    <property type="entry name" value="alpha/beta-Hydrolases"/>
    <property type="match status" value="1"/>
</dbReference>
<reference evidence="2 5" key="1">
    <citation type="submission" date="2016-06" db="EMBL/GenBank/DDBJ databases">
        <authorList>
            <person name="Kjaerup R.B."/>
            <person name="Dalgaard T.S."/>
            <person name="Juul-Madsen H.R."/>
        </authorList>
    </citation>
    <scope>NUCLEOTIDE SEQUENCE [LARGE SCALE GENOMIC DNA]</scope>
    <source>
        <strain evidence="2 5">CECT 5115</strain>
    </source>
</reference>
<evidence type="ECO:0000313" key="2">
    <source>
        <dbReference type="EMBL" id="SBT17884.1"/>
    </source>
</evidence>
<sequence length="379" mass="41745">MDTISPNIAASLADEVYGVTDNFSLSIFLDRDEFNSERENTAHLYADVGSRLIQASDGFGICARGAGDYKNDAFIIFRGTTSRNYGADWLTDAYCGVNISETGTLVHAGFNQVFASMLSDISNFLGQQQGIQQVHCIGHSLGGAVANLAASWVKNALGTPVSLYTFGAPRVGWGNSGFARNLTDKLEDSIYRVHHRTDPVTMVPVYPFCHAPTSGKSYYINFGGLVINPSAHKMANYITSVSEIKWSKLQQSMPSFTQNIRNWLDSDFTENINSSMFWEKLNNAFAYVIQNTLSAAQVTVTAGFTVIDYLTMVLHKGINIVTEGVNDALLLIQKIMRALGMKIAETAQELTQQMIKLVLTRLLSKLYNEARRALKDLAD</sequence>
<dbReference type="EMBL" id="FLRB01000014">
    <property type="protein sequence ID" value="SBT22030.1"/>
    <property type="molecule type" value="Genomic_DNA"/>
</dbReference>
<dbReference type="PANTHER" id="PTHR45856:SF24">
    <property type="entry name" value="FUNGAL LIPASE-LIKE DOMAIN-CONTAINING PROTEIN"/>
    <property type="match status" value="1"/>
</dbReference>
<dbReference type="EMBL" id="FLRA01000013">
    <property type="protein sequence ID" value="SBT17884.1"/>
    <property type="molecule type" value="Genomic_DNA"/>
</dbReference>
<dbReference type="InterPro" id="IPR029058">
    <property type="entry name" value="AB_hydrolase_fold"/>
</dbReference>
<evidence type="ECO:0000259" key="1">
    <source>
        <dbReference type="Pfam" id="PF01764"/>
    </source>
</evidence>
<proteinExistence type="predicted"/>
<dbReference type="PANTHER" id="PTHR45856">
    <property type="entry name" value="ALPHA/BETA-HYDROLASES SUPERFAMILY PROTEIN"/>
    <property type="match status" value="1"/>
</dbReference>
<organism evidence="2 5">
    <name type="scientific">Marinomonas gallaica</name>
    <dbReference type="NCBI Taxonomy" id="1806667"/>
    <lineage>
        <taxon>Bacteria</taxon>
        <taxon>Pseudomonadati</taxon>
        <taxon>Pseudomonadota</taxon>
        <taxon>Gammaproteobacteria</taxon>
        <taxon>Oceanospirillales</taxon>
        <taxon>Oceanospirillaceae</taxon>
        <taxon>Marinomonas</taxon>
    </lineage>
</organism>
<accession>A0A1C3JRQ7</accession>
<dbReference type="Proteomes" id="UP000092871">
    <property type="component" value="Unassembled WGS sequence"/>
</dbReference>
<feature type="domain" description="Fungal lipase-type" evidence="1">
    <location>
        <begin position="74"/>
        <end position="205"/>
    </location>
</feature>